<dbReference type="InterPro" id="IPR006600">
    <property type="entry name" value="HTH_CenpB_DNA-bd_dom"/>
</dbReference>
<keyword evidence="5" id="KW-1185">Reference proteome</keyword>
<evidence type="ECO:0000256" key="1">
    <source>
        <dbReference type="ARBA" id="ARBA00023125"/>
    </source>
</evidence>
<evidence type="ECO:0000313" key="5">
    <source>
        <dbReference type="Proteomes" id="UP000800040"/>
    </source>
</evidence>
<keyword evidence="1" id="KW-0238">DNA-binding</keyword>
<evidence type="ECO:0000313" key="4">
    <source>
        <dbReference type="EMBL" id="KAF1828124.1"/>
    </source>
</evidence>
<dbReference type="OrthoDB" id="3937230at2759"/>
<feature type="region of interest" description="Disordered" evidence="2">
    <location>
        <begin position="75"/>
        <end position="102"/>
    </location>
</feature>
<dbReference type="Pfam" id="PF03221">
    <property type="entry name" value="HTH_Tnp_Tc5"/>
    <property type="match status" value="1"/>
</dbReference>
<organism evidence="4 5">
    <name type="scientific">Decorospora gaudefroyi</name>
    <dbReference type="NCBI Taxonomy" id="184978"/>
    <lineage>
        <taxon>Eukaryota</taxon>
        <taxon>Fungi</taxon>
        <taxon>Dikarya</taxon>
        <taxon>Ascomycota</taxon>
        <taxon>Pezizomycotina</taxon>
        <taxon>Dothideomycetes</taxon>
        <taxon>Pleosporomycetidae</taxon>
        <taxon>Pleosporales</taxon>
        <taxon>Pleosporineae</taxon>
        <taxon>Pleosporaceae</taxon>
        <taxon>Decorospora</taxon>
    </lineage>
</organism>
<feature type="domain" description="HTH CENPB-type" evidence="3">
    <location>
        <begin position="28"/>
        <end position="102"/>
    </location>
</feature>
<reference evidence="4" key="1">
    <citation type="submission" date="2020-01" db="EMBL/GenBank/DDBJ databases">
        <authorList>
            <consortium name="DOE Joint Genome Institute"/>
            <person name="Haridas S."/>
            <person name="Albert R."/>
            <person name="Binder M."/>
            <person name="Bloem J."/>
            <person name="Labutti K."/>
            <person name="Salamov A."/>
            <person name="Andreopoulos B."/>
            <person name="Baker S.E."/>
            <person name="Barry K."/>
            <person name="Bills G."/>
            <person name="Bluhm B.H."/>
            <person name="Cannon C."/>
            <person name="Castanera R."/>
            <person name="Culley D.E."/>
            <person name="Daum C."/>
            <person name="Ezra D."/>
            <person name="Gonzalez J.B."/>
            <person name="Henrissat B."/>
            <person name="Kuo A."/>
            <person name="Liang C."/>
            <person name="Lipzen A."/>
            <person name="Lutzoni F."/>
            <person name="Magnuson J."/>
            <person name="Mondo S."/>
            <person name="Nolan M."/>
            <person name="Ohm R."/>
            <person name="Pangilinan J."/>
            <person name="Park H.-J."/>
            <person name="Ramirez L."/>
            <person name="Alfaro M."/>
            <person name="Sun H."/>
            <person name="Tritt A."/>
            <person name="Yoshinaga Y."/>
            <person name="Zwiers L.-H."/>
            <person name="Turgeon B.G."/>
            <person name="Goodwin S.B."/>
            <person name="Spatafora J.W."/>
            <person name="Crous P.W."/>
            <person name="Grigoriev I.V."/>
        </authorList>
    </citation>
    <scope>NUCLEOTIDE SEQUENCE</scope>
    <source>
        <strain evidence="4">P77</strain>
    </source>
</reference>
<dbReference type="AlphaFoldDB" id="A0A6A5K129"/>
<dbReference type="Proteomes" id="UP000800040">
    <property type="component" value="Unassembled WGS sequence"/>
</dbReference>
<dbReference type="EMBL" id="ML975666">
    <property type="protein sequence ID" value="KAF1828124.1"/>
    <property type="molecule type" value="Genomic_DNA"/>
</dbReference>
<accession>A0A6A5K129</accession>
<dbReference type="PROSITE" id="PS51253">
    <property type="entry name" value="HTH_CENPB"/>
    <property type="match status" value="1"/>
</dbReference>
<feature type="non-terminal residue" evidence="4">
    <location>
        <position position="121"/>
    </location>
</feature>
<evidence type="ECO:0000259" key="3">
    <source>
        <dbReference type="PROSITE" id="PS51253"/>
    </source>
</evidence>
<gene>
    <name evidence="4" type="ORF">BDW02DRAFT_538641</name>
</gene>
<protein>
    <recommendedName>
        <fullName evidence="3">HTH CENPB-type domain-containing protein</fullName>
    </recommendedName>
</protein>
<sequence length="121" mass="13827">MDRATLALAQDLPHGIPRTYAAIAELTNSAQGRQYLTPEEEKALVNFLLLMSHLGQPVRIKFIPVLAFSIARQQSTPNTRNKPPGKNWARAFEKRHPELRARTARPIDWKRHSNNIHDKIT</sequence>
<proteinExistence type="predicted"/>
<feature type="compositionally biased region" description="Basic and acidic residues" evidence="2">
    <location>
        <begin position="91"/>
        <end position="102"/>
    </location>
</feature>
<evidence type="ECO:0000256" key="2">
    <source>
        <dbReference type="SAM" id="MobiDB-lite"/>
    </source>
</evidence>
<name>A0A6A5K129_9PLEO</name>
<dbReference type="GO" id="GO:0003677">
    <property type="term" value="F:DNA binding"/>
    <property type="evidence" value="ECO:0007669"/>
    <property type="project" value="UniProtKB-KW"/>
</dbReference>